<proteinExistence type="predicted"/>
<reference evidence="1 2" key="1">
    <citation type="submission" date="2020-08" db="EMBL/GenBank/DDBJ databases">
        <title>Genomic Encyclopedia of Type Strains, Phase IV (KMG-IV): sequencing the most valuable type-strain genomes for metagenomic binning, comparative biology and taxonomic classification.</title>
        <authorList>
            <person name="Goeker M."/>
        </authorList>
    </citation>
    <scope>NUCLEOTIDE SEQUENCE [LARGE SCALE GENOMIC DNA]</scope>
    <source>
        <strain evidence="1 2">DSM 12706</strain>
    </source>
</reference>
<gene>
    <name evidence="1" type="ORF">HNR60_003201</name>
</gene>
<dbReference type="Proteomes" id="UP000542353">
    <property type="component" value="Unassembled WGS sequence"/>
</dbReference>
<dbReference type="AlphaFoldDB" id="A0A7W7Z611"/>
<organism evidence="1 2">
    <name type="scientific">Rhodopseudomonas rhenobacensis</name>
    <dbReference type="NCBI Taxonomy" id="87461"/>
    <lineage>
        <taxon>Bacteria</taxon>
        <taxon>Pseudomonadati</taxon>
        <taxon>Pseudomonadota</taxon>
        <taxon>Alphaproteobacteria</taxon>
        <taxon>Hyphomicrobiales</taxon>
        <taxon>Nitrobacteraceae</taxon>
        <taxon>Rhodopseudomonas</taxon>
    </lineage>
</organism>
<evidence type="ECO:0000313" key="2">
    <source>
        <dbReference type="Proteomes" id="UP000542353"/>
    </source>
</evidence>
<protein>
    <submittedName>
        <fullName evidence="1">Uncharacterized protein (UPF0332 family)</fullName>
    </submittedName>
</protein>
<dbReference type="Gene3D" id="1.20.120.330">
    <property type="entry name" value="Nucleotidyltransferases domain 2"/>
    <property type="match status" value="1"/>
</dbReference>
<evidence type="ECO:0000313" key="1">
    <source>
        <dbReference type="EMBL" id="MBB5048435.1"/>
    </source>
</evidence>
<dbReference type="RefSeq" id="WP_184259180.1">
    <property type="nucleotide sequence ID" value="NZ_JACHIH010000021.1"/>
</dbReference>
<comment type="caution">
    <text evidence="1">The sequence shown here is derived from an EMBL/GenBank/DDBJ whole genome shotgun (WGS) entry which is preliminary data.</text>
</comment>
<name>A0A7W7Z611_9BRAD</name>
<keyword evidence="2" id="KW-1185">Reference proteome</keyword>
<dbReference type="EMBL" id="JACHIH010000021">
    <property type="protein sequence ID" value="MBB5048435.1"/>
    <property type="molecule type" value="Genomic_DNA"/>
</dbReference>
<accession>A0A7W7Z611</accession>
<sequence length="155" mass="17027">MASPTMVSRLLDAAELLLERGGRSGAFRRRAVSTAYYAVFHSLAKSSAGALLSDDAAEEYVRVYRALDHGPLKSAFATGPLKDRDNLREIGTTVILLQSERHKADYLPPTKGVFTVKRARELVDQARDVAAAIEQLSSDDRRTLAAHLLFKNRAS</sequence>